<dbReference type="EMBL" id="BAAAHP010000161">
    <property type="protein sequence ID" value="GAA0895484.1"/>
    <property type="molecule type" value="Genomic_DNA"/>
</dbReference>
<sequence length="431" mass="45814">MTALPGTDLPGVTALPDAGRAFGAGDAGAGSGQEEFLLAGMACGEPFRTRVLVRRPEVTPSGVVVVEPMHFGGGRPVWDHAHEQLRRAGHTWLEVACQTTPAYRRMIPSDPDRYAGIRLAGTPADGGPEVEPGTDLRRASDAFARTWWESSPQLFEVLTSVFALLRAGGLPGVRAETIVLAGGSQTGGVVRRYARLAAPGGPLAGAARPDGLLPLHSGGSTLPAELDLPTVELLAESEIESVRSAAGLPGQGRDLAHRDCASPAYRCYEVPGMAHVGSRDHAPAAAPPPGSRWSRFPHAHVVHAVLEALIAWIRDGREPVPAPWLETDSRGLLVRDALGHPLGGLRLPAVEVPLARIRVITAGAHWARGHEFALDTDDLRVRYGSAAAYLRAAGEVLDRLVAHHHHLRADAQRWLAETSTELAATWRNPPS</sequence>
<evidence type="ECO:0000313" key="2">
    <source>
        <dbReference type="EMBL" id="GAA0895484.1"/>
    </source>
</evidence>
<comment type="caution">
    <text evidence="2">The sequence shown here is derived from an EMBL/GenBank/DDBJ whole genome shotgun (WGS) entry which is preliminary data.</text>
</comment>
<protein>
    <submittedName>
        <fullName evidence="2">Alpha/beta hydrolase domain-containing protein</fullName>
    </submittedName>
</protein>
<name>A0ABN1N6K0_9PSEU</name>
<dbReference type="Proteomes" id="UP001499967">
    <property type="component" value="Unassembled WGS sequence"/>
</dbReference>
<dbReference type="RefSeq" id="WP_343944133.1">
    <property type="nucleotide sequence ID" value="NZ_BAAAHP010000161.1"/>
</dbReference>
<accession>A0ABN1N6K0</accession>
<feature type="domain" description="Alpha/beta hydrolase" evidence="1">
    <location>
        <begin position="43"/>
        <end position="415"/>
    </location>
</feature>
<dbReference type="Pfam" id="PF20091">
    <property type="entry name" value="Abhydrolase_10"/>
    <property type="match status" value="1"/>
</dbReference>
<dbReference type="GO" id="GO:0016787">
    <property type="term" value="F:hydrolase activity"/>
    <property type="evidence" value="ECO:0007669"/>
    <property type="project" value="UniProtKB-KW"/>
</dbReference>
<keyword evidence="2" id="KW-0378">Hydrolase</keyword>
<evidence type="ECO:0000259" key="1">
    <source>
        <dbReference type="Pfam" id="PF20091"/>
    </source>
</evidence>
<evidence type="ECO:0000313" key="3">
    <source>
        <dbReference type="Proteomes" id="UP001499967"/>
    </source>
</evidence>
<gene>
    <name evidence="2" type="ORF">GCM10009559_51370</name>
</gene>
<organism evidence="2 3">
    <name type="scientific">Pseudonocardia zijingensis</name>
    <dbReference type="NCBI Taxonomy" id="153376"/>
    <lineage>
        <taxon>Bacteria</taxon>
        <taxon>Bacillati</taxon>
        <taxon>Actinomycetota</taxon>
        <taxon>Actinomycetes</taxon>
        <taxon>Pseudonocardiales</taxon>
        <taxon>Pseudonocardiaceae</taxon>
        <taxon>Pseudonocardia</taxon>
    </lineage>
</organism>
<keyword evidence="3" id="KW-1185">Reference proteome</keyword>
<dbReference type="InterPro" id="IPR045394">
    <property type="entry name" value="Abhydrolase_dom"/>
</dbReference>
<reference evidence="2 3" key="1">
    <citation type="journal article" date="2019" name="Int. J. Syst. Evol. Microbiol.">
        <title>The Global Catalogue of Microorganisms (GCM) 10K type strain sequencing project: providing services to taxonomists for standard genome sequencing and annotation.</title>
        <authorList>
            <consortium name="The Broad Institute Genomics Platform"/>
            <consortium name="The Broad Institute Genome Sequencing Center for Infectious Disease"/>
            <person name="Wu L."/>
            <person name="Ma J."/>
        </authorList>
    </citation>
    <scope>NUCLEOTIDE SEQUENCE [LARGE SCALE GENOMIC DNA]</scope>
    <source>
        <strain evidence="2 3">JCM 11117</strain>
    </source>
</reference>
<proteinExistence type="predicted"/>